<dbReference type="RefSeq" id="WP_136449364.1">
    <property type="nucleotide sequence ID" value="NZ_SSXH01000715.1"/>
</dbReference>
<comment type="caution">
    <text evidence="2">The sequence shown here is derived from an EMBL/GenBank/DDBJ whole genome shotgun (WGS) entry which is preliminary data.</text>
</comment>
<evidence type="ECO:0000313" key="3">
    <source>
        <dbReference type="Proteomes" id="UP000305282"/>
    </source>
</evidence>
<feature type="region of interest" description="Disordered" evidence="1">
    <location>
        <begin position="11"/>
        <end position="60"/>
    </location>
</feature>
<proteinExistence type="predicted"/>
<name>A0A4V3Z031_9ACTN</name>
<reference evidence="2 3" key="1">
    <citation type="submission" date="2019-04" db="EMBL/GenBank/DDBJ databases">
        <title>Draft genome sequences for three unisolated Alnus-infective Frankia Sp+ strains, AgTrS, AiOr and AvVan, the first sequenced Frankia strains able to sporulate in-planta.</title>
        <authorList>
            <person name="Bethencourt L."/>
            <person name="Vautrin F."/>
            <person name="Taib N."/>
            <person name="Dubost A."/>
            <person name="Castro-Garcia L."/>
            <person name="Imbaud O."/>
            <person name="Abrouk D."/>
            <person name="Fournier P."/>
            <person name="Briolay J."/>
            <person name="Nguyen A."/>
            <person name="Normand P."/>
            <person name="Fernandez M.P."/>
            <person name="Brochier-Armanet C."/>
            <person name="Herrera-Belaroussi A."/>
        </authorList>
    </citation>
    <scope>NUCLEOTIDE SEQUENCE [LARGE SCALE GENOMIC DNA]</scope>
    <source>
        <strain evidence="2 3">AvVan</strain>
    </source>
</reference>
<accession>A0A4V3Z031</accession>
<dbReference type="Proteomes" id="UP000305282">
    <property type="component" value="Unassembled WGS sequence"/>
</dbReference>
<keyword evidence="3" id="KW-1185">Reference proteome</keyword>
<dbReference type="EMBL" id="SSXH01000715">
    <property type="protein sequence ID" value="THJ45332.1"/>
    <property type="molecule type" value="Genomic_DNA"/>
</dbReference>
<evidence type="ECO:0000256" key="1">
    <source>
        <dbReference type="SAM" id="MobiDB-lite"/>
    </source>
</evidence>
<dbReference type="AlphaFoldDB" id="A0A4V3Z031"/>
<evidence type="ECO:0000313" key="2">
    <source>
        <dbReference type="EMBL" id="THJ45332.1"/>
    </source>
</evidence>
<protein>
    <submittedName>
        <fullName evidence="2">Uncharacterized protein</fullName>
    </submittedName>
</protein>
<organism evidence="2 3">
    <name type="scientific">Candidatus Frankia alpina</name>
    <dbReference type="NCBI Taxonomy" id="2699483"/>
    <lineage>
        <taxon>Bacteria</taxon>
        <taxon>Bacillati</taxon>
        <taxon>Actinomycetota</taxon>
        <taxon>Actinomycetes</taxon>
        <taxon>Frankiales</taxon>
        <taxon>Frankiaceae</taxon>
        <taxon>Frankia</taxon>
    </lineage>
</organism>
<sequence>MSALPAQMWFRAESDPPPMTDRTTPCVPPPVVASRHRGPAGPAGETIGAPVGGLSRNLTT</sequence>
<gene>
    <name evidence="2" type="ORF">E7Y31_20015</name>
</gene>